<dbReference type="EMBL" id="SUNJ01006110">
    <property type="protein sequence ID" value="TPP63074.1"/>
    <property type="molecule type" value="Genomic_DNA"/>
</dbReference>
<feature type="domain" description="DNA2/NAM7 helicase-like C-terminal" evidence="23">
    <location>
        <begin position="1278"/>
        <end position="1491"/>
    </location>
</feature>
<proteinExistence type="inferred from homology"/>
<evidence type="ECO:0000256" key="5">
    <source>
        <dbReference type="ARBA" id="ARBA00022722"/>
    </source>
</evidence>
<evidence type="ECO:0000256" key="7">
    <source>
        <dbReference type="ARBA" id="ARBA00022741"/>
    </source>
</evidence>
<comment type="function">
    <text evidence="19">Key enzyme involved in DNA replication and DNA repair. Involved in Okazaki fragments processing by cleaving long flaps that escape FEN1: flaps that are longer than 27 nucleotides are coated by replication protein A complex (RPA), leading to recruit DNA2 which cleaves the flap until it is too short to bind RPA and becomes a substrate for FEN1. Also involved in 5'-end resection of DNA during double-strand break (DSB) repair by mediating the cleavage of 5'-ssDNA.</text>
</comment>
<evidence type="ECO:0000256" key="8">
    <source>
        <dbReference type="ARBA" id="ARBA00022763"/>
    </source>
</evidence>
<dbReference type="InterPro" id="IPR041677">
    <property type="entry name" value="DNA2/NAM7_AAA_11"/>
</dbReference>
<dbReference type="GO" id="GO:0005634">
    <property type="term" value="C:nucleus"/>
    <property type="evidence" value="ECO:0007669"/>
    <property type="project" value="UniProtKB-SubCell"/>
</dbReference>
<dbReference type="InterPro" id="IPR027417">
    <property type="entry name" value="P-loop_NTPase"/>
</dbReference>
<evidence type="ECO:0000256" key="17">
    <source>
        <dbReference type="ARBA" id="ARBA00023268"/>
    </source>
</evidence>
<keyword evidence="12 19" id="KW-0408">Iron</keyword>
<dbReference type="STRING" id="46835.A0A504YP07"/>
<dbReference type="GO" id="GO:0017108">
    <property type="term" value="F:5'-flap endonuclease activity"/>
    <property type="evidence" value="ECO:0007669"/>
    <property type="project" value="UniProtKB-UniRule"/>
</dbReference>
<evidence type="ECO:0000259" key="22">
    <source>
        <dbReference type="Pfam" id="PF13086"/>
    </source>
</evidence>
<dbReference type="GO" id="GO:0005737">
    <property type="term" value="C:cytoplasm"/>
    <property type="evidence" value="ECO:0007669"/>
    <property type="project" value="TreeGrafter"/>
</dbReference>
<keyword evidence="5 19" id="KW-0540">Nuclease</keyword>
<comment type="cofactor">
    <cofactor evidence="1">
        <name>[4Fe-4S] cluster</name>
        <dbReference type="ChEBI" id="CHEBI:49883"/>
    </cofactor>
</comment>
<comment type="subcellular location">
    <subcellularLocation>
        <location evidence="19">Nucleus</location>
    </subcellularLocation>
    <subcellularLocation>
        <location evidence="19">Chromosome</location>
    </subcellularLocation>
</comment>
<keyword evidence="4 19" id="KW-0235">DNA replication</keyword>
<sequence>MKRQTDLLGFFKAADKKLETSAPKFSSSQGVNQFSSDDQAENVSALTDTSIIADTPNASRVCIVLQNTLSSPTFPVNKSDLNASKQLPTLQKRRGPAHRRSSLTVRRQAELLEKYQSALDFDGGPSNETAVERESRQANASAKLRRGKYDSLNYAPVDQITVSPISRSSSLPGEQRAFSHRSKTLVNRALQASEKPRRPFSEITETLKAEETLIKRLKPLVDQPKRCLPEAFSSPTFVEKDKKTLTPSGLNNLNSEEMGALNEIMNLLEDDSASSKPVTTLTSRRIISKVKRRKIKPSINAVESPGIQKAQTTQFVKNISLTNSALDDSLTQLNLSNWSMNDSFGEFNTDRQDDVISSVETVPLADTELYRGRITGIEKSRDQIMLKMGLEDSVSTNRETSASLEVILTDSWAEEDFTLGDTIQIVPGVGLSIHGRQITIGDSPGLSKSEQDLENHIPALLIQYPDFLVPCTKLVGSLYCTRRSVIEQFWPAGDSAPESVSVAKDGSNQTHPGFVMLLGSLLHELFQQLIKLRHPTVEDGKAFIQSMVTRADFILQAYVCGTKVADLRMVLFEKLKTILNWIEVHRRIDLTPRSSTVRKPVVHEVLDIEENIWSTRFGLKGKIDLSALCTAPTSSFGKTQTVPSDDSIVLSLVPIELKTGRPTYSVEHKGQVLLYLLMLFDRYGSHYKFAREKNAQTARFGWLVYLQDPQSSVTAASDPGLIEPKMSEFRGLIQTRNRIAAHLMRVTGANLDGPHQGTPSSLPWKPELPDPTKRLHTCKMCPVQLACSLLSARNDSIPNDCSSKSTTMITEITSVSELLTTKRTHLTTDHVSFFLRWSRLILLELADTDRLENVVRQIVIGHRWKKSTDHETRLTVRSLRAIHGMKNSANGQWITLFTSCTPDVESPSQPGEFDPAPGDFVIVSSHDRNHVGVALGTILSPEEITDTHISSWPEFQNTRNPILLSTDGPLPKWIDSFRLDRYVTSKGTQLNLSNMVNLMEDSELSAYLRRLIVNRNEPTFSSTLSKRTVQHIRTFLKPMNMDQRAAILRVLMANDYVLIQGYPGTGKTQTLTALLKVLILLGRKTLVVAHTHSAVDNLLGRLIQSGEKRVLRLGSADRIRPDLLDFCFEKILTNSSSNSDTEDAVDRCQRLIDEAVVVGCSALAASGGQGSRHAALCRIQFDTVVIDEATQLLLPTAIGSLFCLRPKPTVPGARFVLVGDPYQLPPLVQSSRARHAGYECSLFSHLLNRKDSCPLDSRTSNFMLNDSSTVSSLAKNPALVELTLQYRMNRRILLLSNQLTYSHAIRAANTKISEASLADVLHPNDSEMTYSWAKRVYSTDVTDSVIFLDTHLWNCCSPHSKSGTHFQNRTEAGLIVWILSGFFRFELKAADVGVIAPHRKQVALIRELLANSPNRPDEFRLVEVNTVDQFQGRDKRLIVLSLTTCSGATVSDGSFDQNQRSITGRLGLLDNLPRLTVALTRAKHKLLLIGCPGTCNTFAPKQAIESVRDSDKRSLDKMFTLLERISATETLPVASRTILDT</sequence>
<dbReference type="GO" id="GO:0005694">
    <property type="term" value="C:chromosome"/>
    <property type="evidence" value="ECO:0007669"/>
    <property type="project" value="UniProtKB-SubCell"/>
</dbReference>
<dbReference type="SUPFAM" id="SSF52540">
    <property type="entry name" value="P-loop containing nucleoside triphosphate hydrolases"/>
    <property type="match status" value="1"/>
</dbReference>
<dbReference type="PANTHER" id="PTHR10887:SF433">
    <property type="entry name" value="DNA REPLICATION ATP-DEPENDENT HELICASE_NUCLEASE DNA2"/>
    <property type="match status" value="1"/>
</dbReference>
<evidence type="ECO:0000256" key="10">
    <source>
        <dbReference type="ARBA" id="ARBA00022806"/>
    </source>
</evidence>
<evidence type="ECO:0000256" key="20">
    <source>
        <dbReference type="SAM" id="MobiDB-lite"/>
    </source>
</evidence>
<evidence type="ECO:0000256" key="15">
    <source>
        <dbReference type="ARBA" id="ARBA00023204"/>
    </source>
</evidence>
<dbReference type="PANTHER" id="PTHR10887">
    <property type="entry name" value="DNA2/NAM7 HELICASE FAMILY"/>
    <property type="match status" value="1"/>
</dbReference>
<evidence type="ECO:0000256" key="19">
    <source>
        <dbReference type="RuleBase" id="RU367041"/>
    </source>
</evidence>
<protein>
    <recommendedName>
        <fullName evidence="19">DNA replication ATP-dependent helicase/nuclease</fullName>
        <ecNumber evidence="19">3.1.-.-</ecNumber>
        <ecNumber evidence="19">3.6.4.12</ecNumber>
    </recommendedName>
</protein>
<evidence type="ECO:0000256" key="6">
    <source>
        <dbReference type="ARBA" id="ARBA00022723"/>
    </source>
</evidence>
<organism evidence="24 25">
    <name type="scientific">Fasciola gigantica</name>
    <name type="common">Giant liver fluke</name>
    <dbReference type="NCBI Taxonomy" id="46835"/>
    <lineage>
        <taxon>Eukaryota</taxon>
        <taxon>Metazoa</taxon>
        <taxon>Spiralia</taxon>
        <taxon>Lophotrochozoa</taxon>
        <taxon>Platyhelminthes</taxon>
        <taxon>Trematoda</taxon>
        <taxon>Digenea</taxon>
        <taxon>Plagiorchiida</taxon>
        <taxon>Echinostomata</taxon>
        <taxon>Echinostomatoidea</taxon>
        <taxon>Fasciolidae</taxon>
        <taxon>Fasciola</taxon>
    </lineage>
</organism>
<evidence type="ECO:0000256" key="4">
    <source>
        <dbReference type="ARBA" id="ARBA00022705"/>
    </source>
</evidence>
<keyword evidence="19" id="KW-0158">Chromosome</keyword>
<keyword evidence="9 19" id="KW-0378">Hydrolase</keyword>
<evidence type="ECO:0000256" key="11">
    <source>
        <dbReference type="ARBA" id="ARBA00022840"/>
    </source>
</evidence>
<dbReference type="CDD" id="cd18808">
    <property type="entry name" value="SF1_C_Upf1"/>
    <property type="match status" value="1"/>
</dbReference>
<keyword evidence="6 19" id="KW-0479">Metal-binding</keyword>
<dbReference type="GO" id="GO:0071932">
    <property type="term" value="P:replication fork reversal"/>
    <property type="evidence" value="ECO:0007669"/>
    <property type="project" value="TreeGrafter"/>
</dbReference>
<dbReference type="Gene3D" id="3.90.320.10">
    <property type="match status" value="1"/>
</dbReference>
<dbReference type="InterPro" id="IPR041679">
    <property type="entry name" value="DNA2/NAM7-like_C"/>
</dbReference>
<keyword evidence="14 19" id="KW-0238">DNA-binding</keyword>
<keyword evidence="3 19" id="KW-0004">4Fe-4S</keyword>
<dbReference type="InterPro" id="IPR011604">
    <property type="entry name" value="PDDEXK-like_dom_sf"/>
</dbReference>
<evidence type="ECO:0000256" key="9">
    <source>
        <dbReference type="ARBA" id="ARBA00022801"/>
    </source>
</evidence>
<dbReference type="Pfam" id="PF13087">
    <property type="entry name" value="AAA_12"/>
    <property type="match status" value="1"/>
</dbReference>
<keyword evidence="11 19" id="KW-0067">ATP-binding</keyword>
<feature type="region of interest" description="Disordered" evidence="20">
    <location>
        <begin position="118"/>
        <end position="144"/>
    </location>
</feature>
<comment type="caution">
    <text evidence="24">The sequence shown here is derived from an EMBL/GenBank/DDBJ whole genome shotgun (WGS) entry which is preliminary data.</text>
</comment>
<comment type="similarity">
    <text evidence="2 19">Belongs to the DNA2/NAM7 helicase family.</text>
</comment>
<evidence type="ECO:0000256" key="2">
    <source>
        <dbReference type="ARBA" id="ARBA00007913"/>
    </source>
</evidence>
<keyword evidence="13 19" id="KW-0411">Iron-sulfur</keyword>
<evidence type="ECO:0000256" key="1">
    <source>
        <dbReference type="ARBA" id="ARBA00001966"/>
    </source>
</evidence>
<evidence type="ECO:0000256" key="16">
    <source>
        <dbReference type="ARBA" id="ARBA00023242"/>
    </source>
</evidence>
<keyword evidence="10 19" id="KW-0347">Helicase</keyword>
<dbReference type="InterPro" id="IPR045055">
    <property type="entry name" value="DNA2/NAM7-like"/>
</dbReference>
<feature type="domain" description="DNA replication factor Dna2 N-terminal" evidence="21">
    <location>
        <begin position="400"/>
        <end position="626"/>
    </location>
</feature>
<reference evidence="24 25" key="1">
    <citation type="submission" date="2019-04" db="EMBL/GenBank/DDBJ databases">
        <title>Annotation for the trematode Fasciola gigantica.</title>
        <authorList>
            <person name="Choi Y.-J."/>
        </authorList>
    </citation>
    <scope>NUCLEOTIDE SEQUENCE [LARGE SCALE GENOMIC DNA]</scope>
    <source>
        <strain evidence="24">Uganda_cow_1</strain>
    </source>
</reference>
<dbReference type="InterPro" id="IPR047187">
    <property type="entry name" value="SF1_C_Upf1"/>
</dbReference>
<evidence type="ECO:0000256" key="12">
    <source>
        <dbReference type="ARBA" id="ARBA00023004"/>
    </source>
</evidence>
<evidence type="ECO:0000313" key="25">
    <source>
        <dbReference type="Proteomes" id="UP000316759"/>
    </source>
</evidence>
<dbReference type="EC" id="3.6.4.12" evidence="19"/>
<evidence type="ECO:0000256" key="14">
    <source>
        <dbReference type="ARBA" id="ARBA00023125"/>
    </source>
</evidence>
<evidence type="ECO:0000259" key="23">
    <source>
        <dbReference type="Pfam" id="PF13087"/>
    </source>
</evidence>
<evidence type="ECO:0000313" key="24">
    <source>
        <dbReference type="EMBL" id="TPP63074.1"/>
    </source>
</evidence>
<keyword evidence="25" id="KW-1185">Reference proteome</keyword>
<dbReference type="GO" id="GO:0033567">
    <property type="term" value="P:DNA replication, Okazaki fragment processing"/>
    <property type="evidence" value="ECO:0007669"/>
    <property type="project" value="UniProtKB-UniRule"/>
</dbReference>
<dbReference type="Pfam" id="PF08696">
    <property type="entry name" value="Dna2"/>
    <property type="match status" value="1"/>
</dbReference>
<dbReference type="Proteomes" id="UP000316759">
    <property type="component" value="Unassembled WGS sequence"/>
</dbReference>
<evidence type="ECO:0000256" key="3">
    <source>
        <dbReference type="ARBA" id="ARBA00022485"/>
    </source>
</evidence>
<gene>
    <name evidence="24" type="ORF">FGIG_09337</name>
</gene>
<dbReference type="OrthoDB" id="306218at2759"/>
<keyword evidence="8 19" id="KW-0227">DNA damage</keyword>
<dbReference type="GO" id="GO:0006281">
    <property type="term" value="P:DNA repair"/>
    <property type="evidence" value="ECO:0007669"/>
    <property type="project" value="UniProtKB-KW"/>
</dbReference>
<dbReference type="Gene3D" id="3.40.50.300">
    <property type="entry name" value="P-loop containing nucleotide triphosphate hydrolases"/>
    <property type="match status" value="2"/>
</dbReference>
<evidence type="ECO:0000256" key="13">
    <source>
        <dbReference type="ARBA" id="ARBA00023014"/>
    </source>
</evidence>
<dbReference type="GO" id="GO:0017116">
    <property type="term" value="F:single-stranded DNA helicase activity"/>
    <property type="evidence" value="ECO:0007669"/>
    <property type="project" value="UniProtKB-UniRule"/>
</dbReference>
<keyword evidence="7 19" id="KW-0547">Nucleotide-binding</keyword>
<name>A0A504YP07_FASGI</name>
<keyword evidence="15 19" id="KW-0234">DNA repair</keyword>
<dbReference type="GO" id="GO:0046872">
    <property type="term" value="F:metal ion binding"/>
    <property type="evidence" value="ECO:0007669"/>
    <property type="project" value="UniProtKB-UniRule"/>
</dbReference>
<keyword evidence="17 19" id="KW-0511">Multifunctional enzyme</keyword>
<accession>A0A504YP07</accession>
<dbReference type="GO" id="GO:0005524">
    <property type="term" value="F:ATP binding"/>
    <property type="evidence" value="ECO:0007669"/>
    <property type="project" value="UniProtKB-UniRule"/>
</dbReference>
<evidence type="ECO:0000259" key="21">
    <source>
        <dbReference type="Pfam" id="PF08696"/>
    </source>
</evidence>
<dbReference type="InterPro" id="IPR014808">
    <property type="entry name" value="DNA_replication_fac_Dna2_N"/>
</dbReference>
<feature type="domain" description="DNA2/NAM7 helicase helicase" evidence="22">
    <location>
        <begin position="1039"/>
        <end position="1152"/>
    </location>
</feature>
<dbReference type="GO" id="GO:0003677">
    <property type="term" value="F:DNA binding"/>
    <property type="evidence" value="ECO:0007669"/>
    <property type="project" value="UniProtKB-UniRule"/>
</dbReference>
<keyword evidence="16 19" id="KW-0539">Nucleus</keyword>
<dbReference type="EC" id="3.1.-.-" evidence="19"/>
<comment type="catalytic activity">
    <reaction evidence="18 19">
        <text>ATP + H2O = ADP + phosphate + H(+)</text>
        <dbReference type="Rhea" id="RHEA:13065"/>
        <dbReference type="ChEBI" id="CHEBI:15377"/>
        <dbReference type="ChEBI" id="CHEBI:15378"/>
        <dbReference type="ChEBI" id="CHEBI:30616"/>
        <dbReference type="ChEBI" id="CHEBI:43474"/>
        <dbReference type="ChEBI" id="CHEBI:456216"/>
        <dbReference type="EC" id="3.6.4.12"/>
    </reaction>
</comment>
<evidence type="ECO:0000256" key="18">
    <source>
        <dbReference type="ARBA" id="ARBA00047995"/>
    </source>
</evidence>
<dbReference type="Pfam" id="PF13086">
    <property type="entry name" value="AAA_11"/>
    <property type="match status" value="1"/>
</dbReference>
<dbReference type="GO" id="GO:0051539">
    <property type="term" value="F:4 iron, 4 sulfur cluster binding"/>
    <property type="evidence" value="ECO:0007669"/>
    <property type="project" value="UniProtKB-UniRule"/>
</dbReference>